<keyword evidence="3" id="KW-0539">Nucleus</keyword>
<feature type="region of interest" description="Disordered" evidence="4">
    <location>
        <begin position="390"/>
        <end position="544"/>
    </location>
</feature>
<sequence length="1243" mass="130463">MKTEKKPNEPSCCPPTTVVKDEADADPVKIKDEGTGGNNDDTTGEDTAECPRDTCLDPSNGEGSMAVENQSSNGNQSILNSIKQEGDPNNPTDELPELNRYIITADSIQPLVSNVVGKQMGTSASSGEPQYMQQQSQIFVFSTQLANTGADAVLRGEYHSIIAYHCAQPATKKYLEKHPNKISHFRQNPAQWLNNLAMMKQKGHQGNANNTFPTEQPPDLPALDPNAPQFWNEQPNLRNINGGNSLGNTEPSLDDANLDVVPCLVPNSPGNSANPQPANNATMGHSPNLLGGTTSPGPGGLQPSLQGVKVPDENLTPRQRQHREVQLATLRKMQLMLFKDEQSANALADTTQGTTVSCPTANVPPVGPVPNQCSPSMDWHKLQHQFLDGKNKATVGNPGAVPLRGANMVGVPRSQGPPPPYHQTTRSASVPIAIQSPNPSSPNNPTSNLSLPSPRASSALNSPADCNRQFQLGNQRTSHLPGQSPTSQDSPNPVTAAVSSTRLNHSNPGTPVSHSHIAALSPSGTTAQKDASLDFPTNQQPNGKLGRLIHRLRVDGMFCRTLQSLAQQKQQHTGNVNAATVKEANLMPVPSPLQLQYLNTFEGQELTIQKQPNTSLKDGNSSTNAGNSSEMPNRILTGNLDNNNQFPTRSEGASPVQMDSMNRGFAGSLHSPHTPHTPHTPGSATPHTPVDPAKPGNKSSASAQNSPTPHNTSIPDSMGPPRTVPASPTMKPDTSPPCVKDVQQQQQQTQSQQQQQQQPQQQQPTVVNPNNSGNTTVVPLTGGAPGGGASFACGRPSINVSQPSDNVPLNPNNIVGGRLGGLNTMNTNHFDPITSLAQMSQQLTNTATSNSLGNEPMHSGNAAGMMPFGNPHAAGMHMMQMGGEMNGSCHMGASSGEPGGGEVGMCMGLAGPPTSYSPTTSHTGSPGGIPSKMGGHSMMGGHGMMGGHTGTGGPAGGAYPGGDPGHAPPPRLMTGHGIAGPSPYNGASVQVKPNAPNTIQYLPARPNVGHAPPRGPPSLEFLQRFTNPLSNMESKMGGSPSMNLQQYFPNGCVPNNMGGPHSGMPSSMNTAGIPGMGGSPRMDGQSMNTSGTIHPSMRPAVGNMRPQSNLMRMQHMVGGGVFPGGSMDPDKVFPPDMVPQNLPNQPNPAGMYGVAGNKANPMGLGPPPEATQPLPPSMGGATSNFKNNPFGSGPSMSDPNYAQQFHNFQQQLYATGTRGSGPPHPNLHPPPNSHSHQQFFMPK</sequence>
<feature type="region of interest" description="Disordered" evidence="4">
    <location>
        <begin position="1214"/>
        <end position="1243"/>
    </location>
</feature>
<feature type="compositionally biased region" description="Pro residues" evidence="4">
    <location>
        <begin position="1222"/>
        <end position="1232"/>
    </location>
</feature>
<dbReference type="Pfam" id="PF11502">
    <property type="entry name" value="BCL9"/>
    <property type="match status" value="1"/>
</dbReference>
<feature type="compositionally biased region" description="Basic and acidic residues" evidence="4">
    <location>
        <begin position="19"/>
        <end position="34"/>
    </location>
</feature>
<feature type="compositionally biased region" description="Polar residues" evidence="4">
    <location>
        <begin position="522"/>
        <end position="542"/>
    </location>
</feature>
<comment type="similarity">
    <text evidence="2">Belongs to the BCL9 family.</text>
</comment>
<feature type="compositionally biased region" description="Low complexity" evidence="4">
    <location>
        <begin position="743"/>
        <end position="765"/>
    </location>
</feature>
<dbReference type="OrthoDB" id="7668649at2759"/>
<dbReference type="EMBL" id="LBMM01005082">
    <property type="protein sequence ID" value="KMQ91826.1"/>
    <property type="molecule type" value="Genomic_DNA"/>
</dbReference>
<evidence type="ECO:0000256" key="4">
    <source>
        <dbReference type="SAM" id="MobiDB-lite"/>
    </source>
</evidence>
<feature type="compositionally biased region" description="Polar residues" evidence="4">
    <location>
        <begin position="468"/>
        <end position="513"/>
    </location>
</feature>
<dbReference type="Gene3D" id="3.30.40.10">
    <property type="entry name" value="Zinc/RING finger domain, C3HC4 (zinc finger)"/>
    <property type="match status" value="1"/>
</dbReference>
<feature type="compositionally biased region" description="Polar residues" evidence="4">
    <location>
        <begin position="609"/>
        <end position="631"/>
    </location>
</feature>
<name>A0A0J7KNK2_LASNI</name>
<feature type="compositionally biased region" description="Polar residues" evidence="4">
    <location>
        <begin position="639"/>
        <end position="648"/>
    </location>
</feature>
<dbReference type="Proteomes" id="UP000036403">
    <property type="component" value="Unassembled WGS sequence"/>
</dbReference>
<dbReference type="GO" id="GO:0005634">
    <property type="term" value="C:nucleus"/>
    <property type="evidence" value="ECO:0007669"/>
    <property type="project" value="UniProtKB-SubCell"/>
</dbReference>
<feature type="compositionally biased region" description="Pro residues" evidence="4">
    <location>
        <begin position="1164"/>
        <end position="1176"/>
    </location>
</feature>
<feature type="compositionally biased region" description="Low complexity" evidence="4">
    <location>
        <begin position="436"/>
        <end position="464"/>
    </location>
</feature>
<feature type="compositionally biased region" description="Polar residues" evidence="4">
    <location>
        <begin position="697"/>
        <end position="715"/>
    </location>
</feature>
<feature type="compositionally biased region" description="Polar residues" evidence="4">
    <location>
        <begin position="67"/>
        <end position="92"/>
    </location>
</feature>
<proteinExistence type="inferred from homology"/>
<reference evidence="6 7" key="1">
    <citation type="submission" date="2015-04" db="EMBL/GenBank/DDBJ databases">
        <title>Lasius niger genome sequencing.</title>
        <authorList>
            <person name="Konorov E.A."/>
            <person name="Nikitin M.A."/>
            <person name="Kirill M.V."/>
            <person name="Chang P."/>
        </authorList>
    </citation>
    <scope>NUCLEOTIDE SEQUENCE [LARGE SCALE GENOMIC DNA]</scope>
    <source>
        <tissue evidence="6">Whole</tissue>
    </source>
</reference>
<evidence type="ECO:0000313" key="7">
    <source>
        <dbReference type="Proteomes" id="UP000036403"/>
    </source>
</evidence>
<feature type="region of interest" description="Disordered" evidence="4">
    <location>
        <begin position="266"/>
        <end position="321"/>
    </location>
</feature>
<feature type="compositionally biased region" description="Polar residues" evidence="4">
    <location>
        <begin position="1180"/>
        <end position="1201"/>
    </location>
</feature>
<feature type="domain" description="B-cell lymphoma 9 beta-catenin binding" evidence="5">
    <location>
        <begin position="314"/>
        <end position="352"/>
    </location>
</feature>
<dbReference type="InterPro" id="IPR013083">
    <property type="entry name" value="Znf_RING/FYVE/PHD"/>
</dbReference>
<dbReference type="STRING" id="67767.A0A0J7KNK2"/>
<evidence type="ECO:0000256" key="2">
    <source>
        <dbReference type="ARBA" id="ARBA00009200"/>
    </source>
</evidence>
<dbReference type="InterPro" id="IPR024670">
    <property type="entry name" value="BCL9_beta-catenin-bd_dom"/>
</dbReference>
<accession>A0A0J7KNK2</accession>
<feature type="region of interest" description="Disordered" evidence="4">
    <location>
        <begin position="1160"/>
        <end position="1201"/>
    </location>
</feature>
<comment type="subcellular location">
    <subcellularLocation>
        <location evidence="1">Nucleus</location>
    </subcellularLocation>
</comment>
<feature type="compositionally biased region" description="Gly residues" evidence="4">
    <location>
        <begin position="949"/>
        <end position="964"/>
    </location>
</feature>
<dbReference type="AlphaFoldDB" id="A0A0J7KNK2"/>
<feature type="compositionally biased region" description="Polar residues" evidence="4">
    <location>
        <begin position="766"/>
        <end position="778"/>
    </location>
</feature>
<feature type="region of interest" description="Disordered" evidence="4">
    <location>
        <begin position="949"/>
        <end position="970"/>
    </location>
</feature>
<dbReference type="PaxDb" id="67767-A0A0J7KNK2"/>
<feature type="region of interest" description="Disordered" evidence="4">
    <location>
        <begin position="609"/>
        <end position="783"/>
    </location>
</feature>
<comment type="caution">
    <text evidence="6">The sequence shown here is derived from an EMBL/GenBank/DDBJ whole genome shotgun (WGS) entry which is preliminary data.</text>
</comment>
<organism evidence="6 7">
    <name type="scientific">Lasius niger</name>
    <name type="common">Black garden ant</name>
    <dbReference type="NCBI Taxonomy" id="67767"/>
    <lineage>
        <taxon>Eukaryota</taxon>
        <taxon>Metazoa</taxon>
        <taxon>Ecdysozoa</taxon>
        <taxon>Arthropoda</taxon>
        <taxon>Hexapoda</taxon>
        <taxon>Insecta</taxon>
        <taxon>Pterygota</taxon>
        <taxon>Neoptera</taxon>
        <taxon>Endopterygota</taxon>
        <taxon>Hymenoptera</taxon>
        <taxon>Apocrita</taxon>
        <taxon>Aculeata</taxon>
        <taxon>Formicoidea</taxon>
        <taxon>Formicidae</taxon>
        <taxon>Formicinae</taxon>
        <taxon>Lasius</taxon>
        <taxon>Lasius</taxon>
    </lineage>
</organism>
<feature type="compositionally biased region" description="Polar residues" evidence="4">
    <location>
        <begin position="268"/>
        <end position="285"/>
    </location>
</feature>
<feature type="region of interest" description="Disordered" evidence="4">
    <location>
        <begin position="1"/>
        <end position="95"/>
    </location>
</feature>
<feature type="compositionally biased region" description="Low complexity" evidence="4">
    <location>
        <begin position="670"/>
        <end position="688"/>
    </location>
</feature>
<protein>
    <submittedName>
        <fullName evidence="6">Protein bcl9-like protein</fullName>
    </submittedName>
</protein>
<evidence type="ECO:0000256" key="3">
    <source>
        <dbReference type="ARBA" id="ARBA00023242"/>
    </source>
</evidence>
<feature type="compositionally biased region" description="Low complexity" evidence="4">
    <location>
        <begin position="289"/>
        <end position="307"/>
    </location>
</feature>
<gene>
    <name evidence="6" type="ORF">RF55_8263</name>
</gene>
<evidence type="ECO:0000259" key="5">
    <source>
        <dbReference type="Pfam" id="PF11502"/>
    </source>
</evidence>
<evidence type="ECO:0000313" key="6">
    <source>
        <dbReference type="EMBL" id="KMQ91826.1"/>
    </source>
</evidence>
<evidence type="ECO:0000256" key="1">
    <source>
        <dbReference type="ARBA" id="ARBA00004123"/>
    </source>
</evidence>
<keyword evidence="7" id="KW-1185">Reference proteome</keyword>